<dbReference type="InterPro" id="IPR043076">
    <property type="entry name" value="Fusogen_EFF/AFF_dom3"/>
</dbReference>
<dbReference type="AlphaFoldDB" id="A0A8J9ZBE7"/>
<keyword evidence="2" id="KW-0732">Signal</keyword>
<dbReference type="Gene3D" id="2.60.40.3980">
    <property type="entry name" value="Cell-cell fusogen EFF/AFF, domain 3"/>
    <property type="match status" value="1"/>
</dbReference>
<feature type="chain" id="PRO_5035447780" evidence="2">
    <location>
        <begin position="21"/>
        <end position="216"/>
    </location>
</feature>
<dbReference type="EMBL" id="OV696703">
    <property type="protein sequence ID" value="CAH1250599.1"/>
    <property type="molecule type" value="Genomic_DNA"/>
</dbReference>
<keyword evidence="4" id="KW-1185">Reference proteome</keyword>
<keyword evidence="1" id="KW-0812">Transmembrane</keyword>
<sequence>MYQRFSHILVLALLVTPGLCLHGPSHLGDFTAEVVLDRFSNRFANITLVAAVGSLAGTITPLATEKQGVPFVFELLVDSPSKVTSVKQVPLPSYIHGHSRLCLSPLSRPDDEICKEVPFVEEAGREFLVPPGPRLRVSESQEQSSNNGTARSFLEYMNPGQWLDGVQTPLEGAAIAVDVFLMVLFAGVVAVLGVLCLKSRNVHRGVSRETATTSAS</sequence>
<reference evidence="3" key="1">
    <citation type="submission" date="2022-01" db="EMBL/GenBank/DDBJ databases">
        <authorList>
            <person name="Braso-Vives M."/>
        </authorList>
    </citation>
    <scope>NUCLEOTIDE SEQUENCE</scope>
</reference>
<proteinExistence type="predicted"/>
<evidence type="ECO:0000313" key="3">
    <source>
        <dbReference type="EMBL" id="CAH1250599.1"/>
    </source>
</evidence>
<feature type="transmembrane region" description="Helical" evidence="1">
    <location>
        <begin position="173"/>
        <end position="197"/>
    </location>
</feature>
<dbReference type="OrthoDB" id="5916841at2759"/>
<protein>
    <submittedName>
        <fullName evidence="3">Hypp8881 protein</fullName>
    </submittedName>
</protein>
<dbReference type="Pfam" id="PF14884">
    <property type="entry name" value="EFF-AFF"/>
    <property type="match status" value="1"/>
</dbReference>
<keyword evidence="1" id="KW-0472">Membrane</keyword>
<dbReference type="PANTHER" id="PTHR37415">
    <property type="entry name" value="EFF-1A"/>
    <property type="match status" value="1"/>
</dbReference>
<gene>
    <name evidence="3" type="primary">Hypp8881</name>
    <name evidence="3" type="ORF">BLAG_LOCUS11271</name>
</gene>
<accession>A0A8J9ZBE7</accession>
<dbReference type="PANTHER" id="PTHR37415:SF1">
    <property type="entry name" value="CELL FUSION PROTEIN AFF-1"/>
    <property type="match status" value="1"/>
</dbReference>
<evidence type="ECO:0000256" key="2">
    <source>
        <dbReference type="SAM" id="SignalP"/>
    </source>
</evidence>
<dbReference type="GO" id="GO:0000768">
    <property type="term" value="P:syncytium formation by plasma membrane fusion"/>
    <property type="evidence" value="ECO:0007669"/>
    <property type="project" value="TreeGrafter"/>
</dbReference>
<evidence type="ECO:0000256" key="1">
    <source>
        <dbReference type="SAM" id="Phobius"/>
    </source>
</evidence>
<keyword evidence="1" id="KW-1133">Transmembrane helix</keyword>
<evidence type="ECO:0000313" key="4">
    <source>
        <dbReference type="Proteomes" id="UP000838412"/>
    </source>
</evidence>
<name>A0A8J9ZBE7_BRALA</name>
<organism evidence="3 4">
    <name type="scientific">Branchiostoma lanceolatum</name>
    <name type="common">Common lancelet</name>
    <name type="synonym">Amphioxus lanceolatum</name>
    <dbReference type="NCBI Taxonomy" id="7740"/>
    <lineage>
        <taxon>Eukaryota</taxon>
        <taxon>Metazoa</taxon>
        <taxon>Chordata</taxon>
        <taxon>Cephalochordata</taxon>
        <taxon>Leptocardii</taxon>
        <taxon>Amphioxiformes</taxon>
        <taxon>Branchiostomatidae</taxon>
        <taxon>Branchiostoma</taxon>
    </lineage>
</organism>
<dbReference type="InterPro" id="IPR029213">
    <property type="entry name" value="Fusogen_EFF/AFF"/>
</dbReference>
<dbReference type="Proteomes" id="UP000838412">
    <property type="component" value="Chromosome 18"/>
</dbReference>
<dbReference type="GO" id="GO:0044291">
    <property type="term" value="C:cell-cell contact zone"/>
    <property type="evidence" value="ECO:0007669"/>
    <property type="project" value="TreeGrafter"/>
</dbReference>
<feature type="signal peptide" evidence="2">
    <location>
        <begin position="1"/>
        <end position="20"/>
    </location>
</feature>